<evidence type="ECO:0000313" key="1">
    <source>
        <dbReference type="EnsemblPlants" id="AVESA.00010b.r2.2AG0225680.1.CDS"/>
    </source>
</evidence>
<reference evidence="1" key="2">
    <citation type="submission" date="2025-09" db="UniProtKB">
        <authorList>
            <consortium name="EnsemblPlants"/>
        </authorList>
    </citation>
    <scope>IDENTIFICATION</scope>
</reference>
<organism evidence="1 2">
    <name type="scientific">Avena sativa</name>
    <name type="common">Oat</name>
    <dbReference type="NCBI Taxonomy" id="4498"/>
    <lineage>
        <taxon>Eukaryota</taxon>
        <taxon>Viridiplantae</taxon>
        <taxon>Streptophyta</taxon>
        <taxon>Embryophyta</taxon>
        <taxon>Tracheophyta</taxon>
        <taxon>Spermatophyta</taxon>
        <taxon>Magnoliopsida</taxon>
        <taxon>Liliopsida</taxon>
        <taxon>Poales</taxon>
        <taxon>Poaceae</taxon>
        <taxon>BOP clade</taxon>
        <taxon>Pooideae</taxon>
        <taxon>Poodae</taxon>
        <taxon>Poeae</taxon>
        <taxon>Poeae Chloroplast Group 1 (Aveneae type)</taxon>
        <taxon>Aveninae</taxon>
        <taxon>Avena</taxon>
    </lineage>
</organism>
<evidence type="ECO:0000313" key="2">
    <source>
        <dbReference type="Proteomes" id="UP001732700"/>
    </source>
</evidence>
<protein>
    <submittedName>
        <fullName evidence="1">Uncharacterized protein</fullName>
    </submittedName>
</protein>
<reference evidence="1" key="1">
    <citation type="submission" date="2021-05" db="EMBL/GenBank/DDBJ databases">
        <authorList>
            <person name="Scholz U."/>
            <person name="Mascher M."/>
            <person name="Fiebig A."/>
        </authorList>
    </citation>
    <scope>NUCLEOTIDE SEQUENCE [LARGE SCALE GENOMIC DNA]</scope>
</reference>
<dbReference type="EnsemblPlants" id="AVESA.00010b.r2.2AG0225680.1">
    <property type="protein sequence ID" value="AVESA.00010b.r2.2AG0225680.1.CDS"/>
    <property type="gene ID" value="AVESA.00010b.r2.2AG0225680"/>
</dbReference>
<proteinExistence type="predicted"/>
<sequence length="116" mass="12867">MKQKIVIKVHMTCDKCRSKALGLVASNHGVESVGIEGDDRDRLAVVGNGLDAANLTACLRKKVAYAELVTVEVVGAKEKKPEPDTTVDPFCQQWHHPGYYSWPYPYPGSHCYPYSM</sequence>
<accession>A0ACD5UB55</accession>
<keyword evidence="2" id="KW-1185">Reference proteome</keyword>
<dbReference type="Proteomes" id="UP001732700">
    <property type="component" value="Chromosome 2A"/>
</dbReference>
<name>A0ACD5UB55_AVESA</name>